<keyword evidence="1" id="KW-0732">Signal</keyword>
<dbReference type="OrthoDB" id="2689836at2759"/>
<feature type="chain" id="PRO_5040255374" evidence="1">
    <location>
        <begin position="27"/>
        <end position="169"/>
    </location>
</feature>
<evidence type="ECO:0000313" key="2">
    <source>
        <dbReference type="EMBL" id="KAG1807097.1"/>
    </source>
</evidence>
<proteinExistence type="predicted"/>
<sequence>MLNTGLIQKLLKCLWRVLAALAQSSAQRLRVLVFCLRRCVAKVHALPGHSTDSKSSTADPCCAAGASNARCPQATLPLPLHHQITSTNTASGTQDVLSSSILPYAMPAPYVPKQIVPSHTSSPPGVGNAIPSNTSSITPPFVPFAANDVLRYENRPLVYVQLPHNSRWS</sequence>
<evidence type="ECO:0000313" key="3">
    <source>
        <dbReference type="Proteomes" id="UP000807769"/>
    </source>
</evidence>
<keyword evidence="3" id="KW-1185">Reference proteome</keyword>
<evidence type="ECO:0000256" key="1">
    <source>
        <dbReference type="SAM" id="SignalP"/>
    </source>
</evidence>
<dbReference type="AlphaFoldDB" id="A0A9P7DZJ2"/>
<comment type="caution">
    <text evidence="2">The sequence shown here is derived from an EMBL/GenBank/DDBJ whole genome shotgun (WGS) entry which is preliminary data.</text>
</comment>
<reference evidence="2" key="1">
    <citation type="journal article" date="2020" name="New Phytol.">
        <title>Comparative genomics reveals dynamic genome evolution in host specialist ectomycorrhizal fungi.</title>
        <authorList>
            <person name="Lofgren L.A."/>
            <person name="Nguyen N.H."/>
            <person name="Vilgalys R."/>
            <person name="Ruytinx J."/>
            <person name="Liao H.L."/>
            <person name="Branco S."/>
            <person name="Kuo A."/>
            <person name="LaButti K."/>
            <person name="Lipzen A."/>
            <person name="Andreopoulos W."/>
            <person name="Pangilinan J."/>
            <person name="Riley R."/>
            <person name="Hundley H."/>
            <person name="Na H."/>
            <person name="Barry K."/>
            <person name="Grigoriev I.V."/>
            <person name="Stajich J.E."/>
            <person name="Kennedy P.G."/>
        </authorList>
    </citation>
    <scope>NUCLEOTIDE SEQUENCE</scope>
    <source>
        <strain evidence="2">MN1</strain>
    </source>
</reference>
<dbReference type="Proteomes" id="UP000807769">
    <property type="component" value="Unassembled WGS sequence"/>
</dbReference>
<dbReference type="RefSeq" id="XP_041187833.1">
    <property type="nucleotide sequence ID" value="XM_041344016.1"/>
</dbReference>
<protein>
    <submittedName>
        <fullName evidence="2">Uncharacterized protein</fullName>
    </submittedName>
</protein>
<accession>A0A9P7DZJ2</accession>
<gene>
    <name evidence="2" type="ORF">BJ212DRAFT_764746</name>
</gene>
<dbReference type="EMBL" id="JABBWG010000045">
    <property type="protein sequence ID" value="KAG1807097.1"/>
    <property type="molecule type" value="Genomic_DNA"/>
</dbReference>
<name>A0A9P7DZJ2_9AGAM</name>
<dbReference type="GeneID" id="64638032"/>
<feature type="signal peptide" evidence="1">
    <location>
        <begin position="1"/>
        <end position="26"/>
    </location>
</feature>
<organism evidence="2 3">
    <name type="scientific">Suillus subaureus</name>
    <dbReference type="NCBI Taxonomy" id="48587"/>
    <lineage>
        <taxon>Eukaryota</taxon>
        <taxon>Fungi</taxon>
        <taxon>Dikarya</taxon>
        <taxon>Basidiomycota</taxon>
        <taxon>Agaricomycotina</taxon>
        <taxon>Agaricomycetes</taxon>
        <taxon>Agaricomycetidae</taxon>
        <taxon>Boletales</taxon>
        <taxon>Suillineae</taxon>
        <taxon>Suillaceae</taxon>
        <taxon>Suillus</taxon>
    </lineage>
</organism>